<protein>
    <submittedName>
        <fullName evidence="2">Uncharacterized protein</fullName>
    </submittedName>
</protein>
<name>A0A8S9WXG0_APOLU</name>
<keyword evidence="3" id="KW-1185">Reference proteome</keyword>
<reference evidence="2" key="1">
    <citation type="journal article" date="2021" name="Mol. Ecol. Resour.">
        <title>Apolygus lucorum genome provides insights into omnivorousness and mesophyll feeding.</title>
        <authorList>
            <person name="Liu Y."/>
            <person name="Liu H."/>
            <person name="Wang H."/>
            <person name="Huang T."/>
            <person name="Liu B."/>
            <person name="Yang B."/>
            <person name="Yin L."/>
            <person name="Li B."/>
            <person name="Zhang Y."/>
            <person name="Zhang S."/>
            <person name="Jiang F."/>
            <person name="Zhang X."/>
            <person name="Ren Y."/>
            <person name="Wang B."/>
            <person name="Wang S."/>
            <person name="Lu Y."/>
            <person name="Wu K."/>
            <person name="Fan W."/>
            <person name="Wang G."/>
        </authorList>
    </citation>
    <scope>NUCLEOTIDE SEQUENCE</scope>
    <source>
        <strain evidence="2">12Hb</strain>
    </source>
</reference>
<evidence type="ECO:0000313" key="2">
    <source>
        <dbReference type="EMBL" id="KAF6200771.1"/>
    </source>
</evidence>
<proteinExistence type="predicted"/>
<feature type="region of interest" description="Disordered" evidence="1">
    <location>
        <begin position="104"/>
        <end position="123"/>
    </location>
</feature>
<dbReference type="AlphaFoldDB" id="A0A8S9WXG0"/>
<organism evidence="2 3">
    <name type="scientific">Apolygus lucorum</name>
    <name type="common">Small green plant bug</name>
    <name type="synonym">Lygocoris lucorum</name>
    <dbReference type="NCBI Taxonomy" id="248454"/>
    <lineage>
        <taxon>Eukaryota</taxon>
        <taxon>Metazoa</taxon>
        <taxon>Ecdysozoa</taxon>
        <taxon>Arthropoda</taxon>
        <taxon>Hexapoda</taxon>
        <taxon>Insecta</taxon>
        <taxon>Pterygota</taxon>
        <taxon>Neoptera</taxon>
        <taxon>Paraneoptera</taxon>
        <taxon>Hemiptera</taxon>
        <taxon>Heteroptera</taxon>
        <taxon>Panheteroptera</taxon>
        <taxon>Cimicomorpha</taxon>
        <taxon>Miridae</taxon>
        <taxon>Mirini</taxon>
        <taxon>Apolygus</taxon>
    </lineage>
</organism>
<evidence type="ECO:0000313" key="3">
    <source>
        <dbReference type="Proteomes" id="UP000466442"/>
    </source>
</evidence>
<dbReference type="OrthoDB" id="6772952at2759"/>
<dbReference type="EMBL" id="WIXP02000013">
    <property type="protein sequence ID" value="KAF6200771.1"/>
    <property type="molecule type" value="Genomic_DNA"/>
</dbReference>
<dbReference type="Proteomes" id="UP000466442">
    <property type="component" value="Unassembled WGS sequence"/>
</dbReference>
<accession>A0A8S9WXG0</accession>
<comment type="caution">
    <text evidence="2">The sequence shown here is derived from an EMBL/GenBank/DDBJ whole genome shotgun (WGS) entry which is preliminary data.</text>
</comment>
<sequence length="123" mass="14482">MKRNQTRKSKAWEEEEVATEDLTRKMEKFSIEQFQETEPWEEYEAQFLLRCRVKGLGGENAEEARRDLLLAYVGPKALKKVRTGGILKRKHADQLRIREGAVDDMEESRRLEEEGEERMRGVV</sequence>
<gene>
    <name evidence="2" type="ORF">GE061_005216</name>
</gene>
<evidence type="ECO:0000256" key="1">
    <source>
        <dbReference type="SAM" id="MobiDB-lite"/>
    </source>
</evidence>